<evidence type="ECO:0000313" key="2">
    <source>
        <dbReference type="Proteomes" id="UP001145114"/>
    </source>
</evidence>
<proteinExistence type="predicted"/>
<protein>
    <submittedName>
        <fullName evidence="1">Sporulation protein rmd1</fullName>
    </submittedName>
</protein>
<gene>
    <name evidence="1" type="primary">RMD1_1</name>
    <name evidence="1" type="ORF">EV182_004683</name>
</gene>
<accession>A0ACC1HSR6</accession>
<comment type="caution">
    <text evidence="1">The sequence shown here is derived from an EMBL/GenBank/DDBJ whole genome shotgun (WGS) entry which is preliminary data.</text>
</comment>
<reference evidence="1" key="1">
    <citation type="submission" date="2022-06" db="EMBL/GenBank/DDBJ databases">
        <title>Phylogenomic reconstructions and comparative analyses of Kickxellomycotina fungi.</title>
        <authorList>
            <person name="Reynolds N.K."/>
            <person name="Stajich J.E."/>
            <person name="Barry K."/>
            <person name="Grigoriev I.V."/>
            <person name="Crous P."/>
            <person name="Smith M.E."/>
        </authorList>
    </citation>
    <scope>NUCLEOTIDE SEQUENCE</scope>
    <source>
        <strain evidence="1">RSA 2271</strain>
    </source>
</reference>
<sequence>MLACVSDPAYLEIPQRVEIMNHRVSVIGDMLEMLRDHLNGSHGEFLEWIVIILIAVEIFLGLLTISVEVAKYNGY</sequence>
<dbReference type="EMBL" id="JAMZIH010001494">
    <property type="protein sequence ID" value="KAJ1678143.1"/>
    <property type="molecule type" value="Genomic_DNA"/>
</dbReference>
<name>A0ACC1HSR6_9FUNG</name>
<keyword evidence="2" id="KW-1185">Reference proteome</keyword>
<evidence type="ECO:0000313" key="1">
    <source>
        <dbReference type="EMBL" id="KAJ1678143.1"/>
    </source>
</evidence>
<dbReference type="Proteomes" id="UP001145114">
    <property type="component" value="Unassembled WGS sequence"/>
</dbReference>
<organism evidence="1 2">
    <name type="scientific">Spiromyces aspiralis</name>
    <dbReference type="NCBI Taxonomy" id="68401"/>
    <lineage>
        <taxon>Eukaryota</taxon>
        <taxon>Fungi</taxon>
        <taxon>Fungi incertae sedis</taxon>
        <taxon>Zoopagomycota</taxon>
        <taxon>Kickxellomycotina</taxon>
        <taxon>Kickxellomycetes</taxon>
        <taxon>Kickxellales</taxon>
        <taxon>Kickxellaceae</taxon>
        <taxon>Spiromyces</taxon>
    </lineage>
</organism>